<feature type="compositionally biased region" description="Gly residues" evidence="3">
    <location>
        <begin position="24"/>
        <end position="36"/>
    </location>
</feature>
<dbReference type="InterPro" id="IPR035979">
    <property type="entry name" value="RBD_domain_sf"/>
</dbReference>
<evidence type="ECO:0000313" key="5">
    <source>
        <dbReference type="EMBL" id="CAJ2513876.1"/>
    </source>
</evidence>
<dbReference type="PANTHER" id="PTHR19965:SF82">
    <property type="entry name" value="THO COMPLEX SUBUNIT 4"/>
    <property type="match status" value="1"/>
</dbReference>
<evidence type="ECO:0000259" key="4">
    <source>
        <dbReference type="PROSITE" id="PS50102"/>
    </source>
</evidence>
<organism evidence="5 6">
    <name type="scientific">Anthostomella pinea</name>
    <dbReference type="NCBI Taxonomy" id="933095"/>
    <lineage>
        <taxon>Eukaryota</taxon>
        <taxon>Fungi</taxon>
        <taxon>Dikarya</taxon>
        <taxon>Ascomycota</taxon>
        <taxon>Pezizomycotina</taxon>
        <taxon>Sordariomycetes</taxon>
        <taxon>Xylariomycetidae</taxon>
        <taxon>Xylariales</taxon>
        <taxon>Xylariaceae</taxon>
        <taxon>Anthostomella</taxon>
    </lineage>
</organism>
<dbReference type="GO" id="GO:0003729">
    <property type="term" value="F:mRNA binding"/>
    <property type="evidence" value="ECO:0007669"/>
    <property type="project" value="TreeGrafter"/>
</dbReference>
<dbReference type="CDD" id="cd12418">
    <property type="entry name" value="RRM_Aly_REF_like"/>
    <property type="match status" value="1"/>
</dbReference>
<evidence type="ECO:0000313" key="6">
    <source>
        <dbReference type="Proteomes" id="UP001295740"/>
    </source>
</evidence>
<dbReference type="PROSITE" id="PS50102">
    <property type="entry name" value="RRM"/>
    <property type="match status" value="1"/>
</dbReference>
<dbReference type="Pfam" id="PF00076">
    <property type="entry name" value="RRM_1"/>
    <property type="match status" value="1"/>
</dbReference>
<dbReference type="SMART" id="SM00360">
    <property type="entry name" value="RRM"/>
    <property type="match status" value="1"/>
</dbReference>
<dbReference type="InterPro" id="IPR000504">
    <property type="entry name" value="RRM_dom"/>
</dbReference>
<dbReference type="EMBL" id="CAUWAG010000020">
    <property type="protein sequence ID" value="CAJ2513876.1"/>
    <property type="molecule type" value="Genomic_DNA"/>
</dbReference>
<feature type="region of interest" description="Disordered" evidence="3">
    <location>
        <begin position="176"/>
        <end position="308"/>
    </location>
</feature>
<dbReference type="Proteomes" id="UP001295740">
    <property type="component" value="Unassembled WGS sequence"/>
</dbReference>
<dbReference type="InterPro" id="IPR012677">
    <property type="entry name" value="Nucleotide-bd_a/b_plait_sf"/>
</dbReference>
<dbReference type="AlphaFoldDB" id="A0AAI8VZE6"/>
<feature type="compositionally biased region" description="Basic and acidic residues" evidence="3">
    <location>
        <begin position="252"/>
        <end position="268"/>
    </location>
</feature>
<dbReference type="SUPFAM" id="SSF54928">
    <property type="entry name" value="RNA-binding domain, RBD"/>
    <property type="match status" value="1"/>
</dbReference>
<feature type="region of interest" description="Disordered" evidence="3">
    <location>
        <begin position="1"/>
        <end position="100"/>
    </location>
</feature>
<dbReference type="GO" id="GO:0005634">
    <property type="term" value="C:nucleus"/>
    <property type="evidence" value="ECO:0007669"/>
    <property type="project" value="TreeGrafter"/>
</dbReference>
<evidence type="ECO:0000256" key="1">
    <source>
        <dbReference type="ARBA" id="ARBA00022884"/>
    </source>
</evidence>
<evidence type="ECO:0000256" key="2">
    <source>
        <dbReference type="PROSITE-ProRule" id="PRU00176"/>
    </source>
</evidence>
<dbReference type="SMART" id="SM01218">
    <property type="entry name" value="FoP_duplication"/>
    <property type="match status" value="1"/>
</dbReference>
<dbReference type="InterPro" id="IPR051229">
    <property type="entry name" value="ALYREF_mRNA_export"/>
</dbReference>
<dbReference type="Pfam" id="PF13865">
    <property type="entry name" value="FoP_duplication"/>
    <property type="match status" value="1"/>
</dbReference>
<comment type="caution">
    <text evidence="5">The sequence shown here is derived from an EMBL/GenBank/DDBJ whole genome shotgun (WGS) entry which is preliminary data.</text>
</comment>
<keyword evidence="1 2" id="KW-0694">RNA-binding</keyword>
<dbReference type="Gene3D" id="3.30.70.330">
    <property type="match status" value="1"/>
</dbReference>
<sequence>MDRSLDEIVAETQQSKRGNRSRRGGGGGGRNGGGGRPAPRERDSFRDSYPRDGVRKSYRDDSRGVDTDWVHDKFDDTNPRNRSNNSRRRRSPEPYQDNRGAKVRVENLHYDLSREDLQGLFSKIGPIVKLELVYDRAGRSEGIAYVTYDRRDDASEAIREFDGANAKGQPIRMSIVTSGPRRNPFDNAYMPGRLADRITRPRSLSPGDRRVDRYVPGGGGSRSRSPLPQRRGGRRPGARRENGGGENRGGGRGRDGRGRDGRPKKTQEELDAEMADYFGGVNTAPAETDGAYAGQTADLTGDDVDMIE</sequence>
<reference evidence="5" key="1">
    <citation type="submission" date="2023-10" db="EMBL/GenBank/DDBJ databases">
        <authorList>
            <person name="Hackl T."/>
        </authorList>
    </citation>
    <scope>NUCLEOTIDE SEQUENCE</scope>
</reference>
<feature type="compositionally biased region" description="Basic and acidic residues" evidence="3">
    <location>
        <begin position="38"/>
        <end position="79"/>
    </location>
</feature>
<keyword evidence="6" id="KW-1185">Reference proteome</keyword>
<gene>
    <name evidence="5" type="ORF">KHLLAP_LOCUS14344</name>
</gene>
<evidence type="ECO:0000256" key="3">
    <source>
        <dbReference type="SAM" id="MobiDB-lite"/>
    </source>
</evidence>
<proteinExistence type="predicted"/>
<dbReference type="PANTHER" id="PTHR19965">
    <property type="entry name" value="RNA AND EXPORT FACTOR BINDING PROTEIN"/>
    <property type="match status" value="1"/>
</dbReference>
<name>A0AAI8VZE6_9PEZI</name>
<accession>A0AAI8VZE6</accession>
<feature type="domain" description="RRM" evidence="4">
    <location>
        <begin position="101"/>
        <end position="178"/>
    </location>
</feature>
<protein>
    <submittedName>
        <fullName evidence="5">Uu.00g019950.m01.CDS01</fullName>
    </submittedName>
</protein>
<dbReference type="InterPro" id="IPR025715">
    <property type="entry name" value="FoP_C"/>
</dbReference>